<accession>A0A6G5QFR3</accession>
<protein>
    <submittedName>
        <fullName evidence="2">Excalibur calcium-binding domain protein</fullName>
    </submittedName>
</protein>
<dbReference type="SMART" id="SM00894">
    <property type="entry name" value="Excalibur"/>
    <property type="match status" value="1"/>
</dbReference>
<feature type="domain" description="Excalibur calcium-binding" evidence="1">
    <location>
        <begin position="23"/>
        <end position="58"/>
    </location>
</feature>
<evidence type="ECO:0000313" key="3">
    <source>
        <dbReference type="Proteomes" id="UP000503264"/>
    </source>
</evidence>
<dbReference type="Proteomes" id="UP000503264">
    <property type="component" value="Chromosome"/>
</dbReference>
<proteinExistence type="predicted"/>
<dbReference type="AlphaFoldDB" id="A0A6G5QFR3"/>
<gene>
    <name evidence="2" type="ORF">CMUC_0640</name>
</gene>
<sequence>MKKLFLFLVFVIMAGGTEKYDCSKRYCKQMRSCEEAKYYLNNCGKEHFDRDKDGIPCENICGK</sequence>
<evidence type="ECO:0000313" key="2">
    <source>
        <dbReference type="EMBL" id="QCD44439.1"/>
    </source>
</evidence>
<name>A0A6G5QFR3_9BACT</name>
<dbReference type="InterPro" id="IPR008613">
    <property type="entry name" value="Excalibur_Ca-bd_domain"/>
</dbReference>
<dbReference type="EMBL" id="CP012542">
    <property type="protein sequence ID" value="QCD44439.1"/>
    <property type="molecule type" value="Genomic_DNA"/>
</dbReference>
<reference evidence="2 3" key="1">
    <citation type="submission" date="2016-07" db="EMBL/GenBank/DDBJ databases">
        <title>Comparative genomics of the Campylobacter concisus group.</title>
        <authorList>
            <person name="Miller W.G."/>
            <person name="Yee E."/>
            <person name="Chapman M.H."/>
            <person name="Huynh S."/>
            <person name="Bono J.L."/>
            <person name="On S.L.W."/>
            <person name="StLeger J."/>
            <person name="Foster G."/>
            <person name="Parker C.T."/>
        </authorList>
    </citation>
    <scope>NUCLEOTIDE SEQUENCE [LARGE SCALE GENOMIC DNA]</scope>
    <source>
        <strain evidence="2 3">CCUG 21559</strain>
    </source>
</reference>
<keyword evidence="3" id="KW-1185">Reference proteome</keyword>
<dbReference type="RefSeq" id="WP_171993565.1">
    <property type="nucleotide sequence ID" value="NZ_CP012542.1"/>
</dbReference>
<organism evidence="2 3">
    <name type="scientific">Campylobacter mucosalis CCUG 21559</name>
    <dbReference type="NCBI Taxonomy" id="1032067"/>
    <lineage>
        <taxon>Bacteria</taxon>
        <taxon>Pseudomonadati</taxon>
        <taxon>Campylobacterota</taxon>
        <taxon>Epsilonproteobacteria</taxon>
        <taxon>Campylobacterales</taxon>
        <taxon>Campylobacteraceae</taxon>
        <taxon>Campylobacter</taxon>
    </lineage>
</organism>
<evidence type="ECO:0000259" key="1">
    <source>
        <dbReference type="SMART" id="SM00894"/>
    </source>
</evidence>
<dbReference type="Pfam" id="PF05901">
    <property type="entry name" value="Excalibur"/>
    <property type="match status" value="1"/>
</dbReference>